<dbReference type="InterPro" id="IPR029069">
    <property type="entry name" value="HotDog_dom_sf"/>
</dbReference>
<dbReference type="EMBL" id="FMAR01000001">
    <property type="protein sequence ID" value="SCB81940.1"/>
    <property type="molecule type" value="Genomic_DNA"/>
</dbReference>
<dbReference type="AlphaFoldDB" id="A0A1C3ZI96"/>
<dbReference type="OrthoDB" id="2922403at2"/>
<proteinExistence type="predicted"/>
<keyword evidence="2" id="KW-1185">Reference proteome</keyword>
<gene>
    <name evidence="1" type="ORF">GA0116948_101405</name>
</gene>
<accession>A0A1C3ZI96</accession>
<dbReference type="Proteomes" id="UP000242818">
    <property type="component" value="Unassembled WGS sequence"/>
</dbReference>
<dbReference type="STRING" id="1335309.GA0116948_101405"/>
<reference evidence="1 2" key="1">
    <citation type="submission" date="2016-08" db="EMBL/GenBank/DDBJ databases">
        <authorList>
            <person name="Seilhamer J.J."/>
        </authorList>
    </citation>
    <scope>NUCLEOTIDE SEQUENCE [LARGE SCALE GENOMIC DNA]</scope>
    <source>
        <strain evidence="1 2">A37T2</strain>
    </source>
</reference>
<dbReference type="SUPFAM" id="SSF54637">
    <property type="entry name" value="Thioesterase/thiol ester dehydrase-isomerase"/>
    <property type="match status" value="1"/>
</dbReference>
<sequence length="134" mass="14407">MDILQYIPQRPPMVMIDTLTGATDKSADTALTINADNIFVQAGKFSPSGLLENMAQTAAAHAGFLALQKNEPVKVGFIGAVKDLQINRLPPAGARVQTRIEVQNTVFNATSVLARVMLQAEVLASCELKIFINP</sequence>
<organism evidence="1 2">
    <name type="scientific">Chitinophaga costaii</name>
    <dbReference type="NCBI Taxonomy" id="1335309"/>
    <lineage>
        <taxon>Bacteria</taxon>
        <taxon>Pseudomonadati</taxon>
        <taxon>Bacteroidota</taxon>
        <taxon>Chitinophagia</taxon>
        <taxon>Chitinophagales</taxon>
        <taxon>Chitinophagaceae</taxon>
        <taxon>Chitinophaga</taxon>
    </lineage>
</organism>
<evidence type="ECO:0008006" key="3">
    <source>
        <dbReference type="Google" id="ProtNLM"/>
    </source>
</evidence>
<dbReference type="InterPro" id="IPR016776">
    <property type="entry name" value="ApeP-like_dehydratase"/>
</dbReference>
<dbReference type="Pfam" id="PF22817">
    <property type="entry name" value="ApeP-like"/>
    <property type="match status" value="1"/>
</dbReference>
<dbReference type="Gene3D" id="3.10.129.10">
    <property type="entry name" value="Hotdog Thioesterase"/>
    <property type="match status" value="1"/>
</dbReference>
<dbReference type="RefSeq" id="WP_089708476.1">
    <property type="nucleotide sequence ID" value="NZ_FMAR01000001.1"/>
</dbReference>
<name>A0A1C3ZI96_9BACT</name>
<evidence type="ECO:0000313" key="2">
    <source>
        <dbReference type="Proteomes" id="UP000242818"/>
    </source>
</evidence>
<evidence type="ECO:0000313" key="1">
    <source>
        <dbReference type="EMBL" id="SCB81940.1"/>
    </source>
</evidence>
<protein>
    <recommendedName>
        <fullName evidence="3">3-hydroxymyristoyl/3-hydroxydecanoyl-(Acyl carrier protein) dehydratase</fullName>
    </recommendedName>
</protein>